<keyword evidence="11" id="KW-0560">Oxidoreductase</keyword>
<dbReference type="InterPro" id="IPR012724">
    <property type="entry name" value="DnaJ"/>
</dbReference>
<name>A0ABT5XCX0_9EURY</name>
<comment type="domain">
    <text evidence="6">The J domain is necessary and sufficient to stimulate DnaK ATPase activity. Zinc center 1 plays an important role in the autonomous, DnaK-independent chaperone activity of DnaJ. Zinc center 2 is essential for interaction with DnaK and for DnaJ activity.</text>
</comment>
<feature type="binding site" evidence="6">
    <location>
        <position position="175"/>
    </location>
    <ligand>
        <name>Zn(2+)</name>
        <dbReference type="ChEBI" id="CHEBI:29105"/>
        <label>2</label>
    </ligand>
</feature>
<comment type="caution">
    <text evidence="11">The sequence shown here is derived from an EMBL/GenBank/DDBJ whole genome shotgun (WGS) entry which is preliminary data.</text>
</comment>
<dbReference type="Pfam" id="PF01556">
    <property type="entry name" value="DnaJ_C"/>
    <property type="match status" value="1"/>
</dbReference>
<dbReference type="PRINTS" id="PR00625">
    <property type="entry name" value="JDOMAIN"/>
</dbReference>
<dbReference type="CDD" id="cd10747">
    <property type="entry name" value="DnaJ_C"/>
    <property type="match status" value="1"/>
</dbReference>
<dbReference type="Pfam" id="PF00226">
    <property type="entry name" value="DnaJ"/>
    <property type="match status" value="1"/>
</dbReference>
<dbReference type="SUPFAM" id="SSF46565">
    <property type="entry name" value="Chaperone J-domain"/>
    <property type="match status" value="1"/>
</dbReference>
<evidence type="ECO:0000256" key="1">
    <source>
        <dbReference type="ARBA" id="ARBA00022723"/>
    </source>
</evidence>
<dbReference type="InterPro" id="IPR001623">
    <property type="entry name" value="DnaJ_domain"/>
</dbReference>
<proteinExistence type="inferred from homology"/>
<dbReference type="InterPro" id="IPR002939">
    <property type="entry name" value="DnaJ_C"/>
</dbReference>
<dbReference type="InterPro" id="IPR001305">
    <property type="entry name" value="HSP_DnaJ_Cys-rich_dom"/>
</dbReference>
<feature type="domain" description="CR-type" evidence="10">
    <location>
        <begin position="145"/>
        <end position="227"/>
    </location>
</feature>
<evidence type="ECO:0000256" key="3">
    <source>
        <dbReference type="ARBA" id="ARBA00022771"/>
    </source>
</evidence>
<gene>
    <name evidence="6 11" type="primary">dnaJ</name>
    <name evidence="11" type="ORF">P0O24_02965</name>
</gene>
<dbReference type="InterPro" id="IPR018253">
    <property type="entry name" value="DnaJ_domain_CS"/>
</dbReference>
<evidence type="ECO:0000256" key="2">
    <source>
        <dbReference type="ARBA" id="ARBA00022737"/>
    </source>
</evidence>
<comment type="function">
    <text evidence="6">Participates actively in the response to hyperosmotic and heat shock by preventing the aggregation of stress-denatured proteins and by disaggregating proteins, also in an autonomous, DnaK-independent fashion. Unfolded proteins bind initially to DnaJ; upon interaction with the DnaJ-bound protein, DnaK hydrolyzes its bound ATP, resulting in the formation of a stable complex. GrpE releases ADP from DnaK; ATP binding to DnaK triggers the release of the substrate protein, thus completing the reaction cycle. Several rounds of ATP-dependent interactions between DnaJ, DnaK and GrpE are required for fully efficient folding. Also involved, together with DnaK and GrpE, in the DNA replication of plasmids through activation of initiation proteins.</text>
</comment>
<feature type="binding site" evidence="6">
    <location>
        <position position="215"/>
    </location>
    <ligand>
        <name>Zn(2+)</name>
        <dbReference type="ChEBI" id="CHEBI:29105"/>
        <label>1</label>
    </ligand>
</feature>
<dbReference type="CDD" id="cd06257">
    <property type="entry name" value="DnaJ"/>
    <property type="match status" value="1"/>
</dbReference>
<keyword evidence="3 6" id="KW-0863">Zinc-finger</keyword>
<feature type="repeat" description="CXXCXGXG motif" evidence="6">
    <location>
        <begin position="158"/>
        <end position="165"/>
    </location>
</feature>
<dbReference type="SMART" id="SM00271">
    <property type="entry name" value="DnaJ"/>
    <property type="match status" value="1"/>
</dbReference>
<evidence type="ECO:0000256" key="8">
    <source>
        <dbReference type="SAM" id="MobiDB-lite"/>
    </source>
</evidence>
<feature type="domain" description="J" evidence="9">
    <location>
        <begin position="7"/>
        <end position="71"/>
    </location>
</feature>
<dbReference type="InterPro" id="IPR008971">
    <property type="entry name" value="HSP40/DnaJ_pept-bd"/>
</dbReference>
<feature type="binding site" evidence="6">
    <location>
        <position position="158"/>
    </location>
    <ligand>
        <name>Zn(2+)</name>
        <dbReference type="ChEBI" id="CHEBI:29105"/>
        <label>1</label>
    </ligand>
</feature>
<feature type="binding site" evidence="6">
    <location>
        <position position="201"/>
    </location>
    <ligand>
        <name>Zn(2+)</name>
        <dbReference type="ChEBI" id="CHEBI:29105"/>
        <label>2</label>
    </ligand>
</feature>
<sequence length="409" mass="44229">MAGSKRDYYEVLGVGREADPKEIKSAYRKLALKYHPDQSQEPDAEERFKEISEAYAVLSDSDKRKQYDQFGHAGIDGRYSQEDLFRGVDFEDLLRGFGFAGGFGGGGSIFDMFFGGAGRGGRRGPGRGRDLRYDLDMTLEEVASGLETTIEVPRMEICPACSGTGAKPGTSPVTCDQCRGAGQVTRVQKTPFGQMMTSTTCPKCGGRGQIVSDPCAECRGSGRVRKTRTISVKIPAGVETGQHLRLGGQGEASPDPGGEPGDLYVFVNVRAHPLFRRDEDDLLFEAPLSITQAALGADLEVPTLDGKRARIKVPAGTQTGSVFRLKGKGIARLHGFGGTGDMHVRVNVKTPTNLSGRQKELLEELAAEFGERKREAKSSEDAKSKEKPTEKKEKGFIGKIVDEVKGAVQ</sequence>
<comment type="subunit">
    <text evidence="6">Homodimer.</text>
</comment>
<dbReference type="HAMAP" id="MF_01152">
    <property type="entry name" value="DnaJ"/>
    <property type="match status" value="1"/>
</dbReference>
<dbReference type="GO" id="GO:0016491">
    <property type="term" value="F:oxidoreductase activity"/>
    <property type="evidence" value="ECO:0007669"/>
    <property type="project" value="UniProtKB-KW"/>
</dbReference>
<feature type="repeat" description="CXXCXGXG motif" evidence="6">
    <location>
        <begin position="201"/>
        <end position="208"/>
    </location>
</feature>
<dbReference type="SUPFAM" id="SSF49493">
    <property type="entry name" value="HSP40/DnaJ peptide-binding domain"/>
    <property type="match status" value="2"/>
</dbReference>
<comment type="similarity">
    <text evidence="6">Belongs to the DnaJ family.</text>
</comment>
<feature type="repeat" description="CXXCXGXG motif" evidence="6">
    <location>
        <begin position="215"/>
        <end position="222"/>
    </location>
</feature>
<dbReference type="NCBIfam" id="TIGR02349">
    <property type="entry name" value="DnaJ_bact"/>
    <property type="match status" value="1"/>
</dbReference>
<dbReference type="RefSeq" id="WP_316968249.1">
    <property type="nucleotide sequence ID" value="NZ_JARFPL010000006.1"/>
</dbReference>
<dbReference type="PANTHER" id="PTHR43096:SF52">
    <property type="entry name" value="DNAJ HOMOLOG 1, MITOCHONDRIAL-RELATED"/>
    <property type="match status" value="1"/>
</dbReference>
<feature type="zinc finger region" description="CR-type" evidence="7">
    <location>
        <begin position="145"/>
        <end position="227"/>
    </location>
</feature>
<keyword evidence="6" id="KW-0963">Cytoplasm</keyword>
<keyword evidence="6" id="KW-0346">Stress response</keyword>
<dbReference type="SUPFAM" id="SSF57938">
    <property type="entry name" value="DnaJ/Hsp40 cysteine-rich domain"/>
    <property type="match status" value="1"/>
</dbReference>
<comment type="subcellular location">
    <subcellularLocation>
        <location evidence="6">Cytoplasm</location>
    </subcellularLocation>
</comment>
<organism evidence="11 12">
    <name type="scientific">Candidatus Methanocrinis alkalitolerans</name>
    <dbReference type="NCBI Taxonomy" id="3033395"/>
    <lineage>
        <taxon>Archaea</taxon>
        <taxon>Methanobacteriati</taxon>
        <taxon>Methanobacteriota</taxon>
        <taxon>Stenosarchaea group</taxon>
        <taxon>Methanomicrobia</taxon>
        <taxon>Methanotrichales</taxon>
        <taxon>Methanotrichaceae</taxon>
        <taxon>Methanocrinis</taxon>
    </lineage>
</organism>
<dbReference type="PANTHER" id="PTHR43096">
    <property type="entry name" value="DNAJ HOMOLOG 1, MITOCHONDRIAL-RELATED"/>
    <property type="match status" value="1"/>
</dbReference>
<dbReference type="PROSITE" id="PS51188">
    <property type="entry name" value="ZF_CR"/>
    <property type="match status" value="1"/>
</dbReference>
<evidence type="ECO:0000259" key="9">
    <source>
        <dbReference type="PROSITE" id="PS50076"/>
    </source>
</evidence>
<feature type="binding site" evidence="6">
    <location>
        <position position="161"/>
    </location>
    <ligand>
        <name>Zn(2+)</name>
        <dbReference type="ChEBI" id="CHEBI:29105"/>
        <label>1</label>
    </ligand>
</feature>
<dbReference type="Gene3D" id="2.10.230.10">
    <property type="entry name" value="Heat shock protein DnaJ, cysteine-rich domain"/>
    <property type="match status" value="1"/>
</dbReference>
<accession>A0ABT5XCX0</accession>
<evidence type="ECO:0000256" key="6">
    <source>
        <dbReference type="HAMAP-Rule" id="MF_01152"/>
    </source>
</evidence>
<dbReference type="InterPro" id="IPR036410">
    <property type="entry name" value="HSP_DnaJ_Cys-rich_dom_sf"/>
</dbReference>
<dbReference type="PROSITE" id="PS00636">
    <property type="entry name" value="DNAJ_1"/>
    <property type="match status" value="1"/>
</dbReference>
<keyword evidence="2 6" id="KW-0677">Repeat</keyword>
<keyword evidence="6" id="KW-0235">DNA replication</keyword>
<keyword evidence="4 6" id="KW-0862">Zinc</keyword>
<dbReference type="Gene3D" id="1.10.287.110">
    <property type="entry name" value="DnaJ domain"/>
    <property type="match status" value="1"/>
</dbReference>
<dbReference type="Proteomes" id="UP001215956">
    <property type="component" value="Unassembled WGS sequence"/>
</dbReference>
<dbReference type="NCBIfam" id="NF008035">
    <property type="entry name" value="PRK10767.1"/>
    <property type="match status" value="1"/>
</dbReference>
<dbReference type="CDD" id="cd10719">
    <property type="entry name" value="DnaJ_zf"/>
    <property type="match status" value="1"/>
</dbReference>
<evidence type="ECO:0000313" key="11">
    <source>
        <dbReference type="EMBL" id="MDF0592541.1"/>
    </source>
</evidence>
<dbReference type="EMBL" id="JARFPL010000006">
    <property type="protein sequence ID" value="MDF0592541.1"/>
    <property type="molecule type" value="Genomic_DNA"/>
</dbReference>
<dbReference type="Pfam" id="PF00684">
    <property type="entry name" value="DnaJ_CXXCXGXG"/>
    <property type="match status" value="1"/>
</dbReference>
<dbReference type="InterPro" id="IPR036869">
    <property type="entry name" value="J_dom_sf"/>
</dbReference>
<evidence type="ECO:0000259" key="10">
    <source>
        <dbReference type="PROSITE" id="PS51188"/>
    </source>
</evidence>
<feature type="repeat" description="CXXCXGXG motif" evidence="6">
    <location>
        <begin position="175"/>
        <end position="182"/>
    </location>
</feature>
<protein>
    <recommendedName>
        <fullName evidence="6">Chaperone protein DnaJ</fullName>
    </recommendedName>
</protein>
<keyword evidence="5 6" id="KW-0143">Chaperone</keyword>
<keyword evidence="12" id="KW-1185">Reference proteome</keyword>
<feature type="binding site" evidence="6">
    <location>
        <position position="178"/>
    </location>
    <ligand>
        <name>Zn(2+)</name>
        <dbReference type="ChEBI" id="CHEBI:29105"/>
        <label>2</label>
    </ligand>
</feature>
<feature type="binding site" evidence="6">
    <location>
        <position position="218"/>
    </location>
    <ligand>
        <name>Zn(2+)</name>
        <dbReference type="ChEBI" id="CHEBI:29105"/>
        <label>1</label>
    </ligand>
</feature>
<reference evidence="11 12" key="1">
    <citation type="submission" date="2023-03" db="EMBL/GenBank/DDBJ databases">
        <title>Whole genome sequencing of Methanotrichaceae archaeon M04Ac.</title>
        <authorList>
            <person name="Khomyakova M.A."/>
            <person name="Merkel A.Y."/>
            <person name="Slobodkin A.I."/>
        </authorList>
    </citation>
    <scope>NUCLEOTIDE SEQUENCE [LARGE SCALE GENOMIC DNA]</scope>
    <source>
        <strain evidence="11 12">M04Ac</strain>
    </source>
</reference>
<evidence type="ECO:0000256" key="5">
    <source>
        <dbReference type="ARBA" id="ARBA00023186"/>
    </source>
</evidence>
<feature type="binding site" evidence="6">
    <location>
        <position position="204"/>
    </location>
    <ligand>
        <name>Zn(2+)</name>
        <dbReference type="ChEBI" id="CHEBI:29105"/>
        <label>2</label>
    </ligand>
</feature>
<feature type="region of interest" description="Disordered" evidence="8">
    <location>
        <begin position="370"/>
        <end position="396"/>
    </location>
</feature>
<dbReference type="PROSITE" id="PS50076">
    <property type="entry name" value="DNAJ_2"/>
    <property type="match status" value="1"/>
</dbReference>
<evidence type="ECO:0000313" key="12">
    <source>
        <dbReference type="Proteomes" id="UP001215956"/>
    </source>
</evidence>
<evidence type="ECO:0000256" key="7">
    <source>
        <dbReference type="PROSITE-ProRule" id="PRU00546"/>
    </source>
</evidence>
<dbReference type="Gene3D" id="2.60.260.20">
    <property type="entry name" value="Urease metallochaperone UreE, N-terminal domain"/>
    <property type="match status" value="2"/>
</dbReference>
<comment type="cofactor">
    <cofactor evidence="6">
        <name>Zn(2+)</name>
        <dbReference type="ChEBI" id="CHEBI:29105"/>
    </cofactor>
    <text evidence="6">Binds 2 Zn(2+) ions per monomer.</text>
</comment>
<evidence type="ECO:0000256" key="4">
    <source>
        <dbReference type="ARBA" id="ARBA00022833"/>
    </source>
</evidence>
<keyword evidence="1 6" id="KW-0479">Metal-binding</keyword>